<organism evidence="2 3">
    <name type="scientific">Blepharisma stoltei</name>
    <dbReference type="NCBI Taxonomy" id="1481888"/>
    <lineage>
        <taxon>Eukaryota</taxon>
        <taxon>Sar</taxon>
        <taxon>Alveolata</taxon>
        <taxon>Ciliophora</taxon>
        <taxon>Postciliodesmatophora</taxon>
        <taxon>Heterotrichea</taxon>
        <taxon>Heterotrichida</taxon>
        <taxon>Blepharismidae</taxon>
        <taxon>Blepharisma</taxon>
    </lineage>
</organism>
<dbReference type="AlphaFoldDB" id="A0AAU9JTT4"/>
<dbReference type="EMBL" id="CAJZBQ010000044">
    <property type="protein sequence ID" value="CAG9327813.1"/>
    <property type="molecule type" value="Genomic_DNA"/>
</dbReference>
<dbReference type="Proteomes" id="UP001162131">
    <property type="component" value="Unassembled WGS sequence"/>
</dbReference>
<feature type="compositionally biased region" description="Basic and acidic residues" evidence="1">
    <location>
        <begin position="402"/>
        <end position="424"/>
    </location>
</feature>
<feature type="region of interest" description="Disordered" evidence="1">
    <location>
        <begin position="379"/>
        <end position="424"/>
    </location>
</feature>
<feature type="region of interest" description="Disordered" evidence="1">
    <location>
        <begin position="1"/>
        <end position="24"/>
    </location>
</feature>
<feature type="compositionally biased region" description="Basic and acidic residues" evidence="1">
    <location>
        <begin position="1"/>
        <end position="14"/>
    </location>
</feature>
<dbReference type="Gene3D" id="1.25.40.10">
    <property type="entry name" value="Tetratricopeptide repeat domain"/>
    <property type="match status" value="1"/>
</dbReference>
<comment type="caution">
    <text evidence="2">The sequence shown here is derived from an EMBL/GenBank/DDBJ whole genome shotgun (WGS) entry which is preliminary data.</text>
</comment>
<feature type="compositionally biased region" description="Polar residues" evidence="1">
    <location>
        <begin position="391"/>
        <end position="401"/>
    </location>
</feature>
<keyword evidence="3" id="KW-1185">Reference proteome</keyword>
<gene>
    <name evidence="2" type="ORF">BSTOLATCC_MIC44440</name>
</gene>
<name>A0AAU9JTT4_9CILI</name>
<dbReference type="InterPro" id="IPR011990">
    <property type="entry name" value="TPR-like_helical_dom_sf"/>
</dbReference>
<accession>A0AAU9JTT4</accession>
<evidence type="ECO:0000256" key="1">
    <source>
        <dbReference type="SAM" id="MobiDB-lite"/>
    </source>
</evidence>
<proteinExistence type="predicted"/>
<evidence type="ECO:0000313" key="2">
    <source>
        <dbReference type="EMBL" id="CAG9327813.1"/>
    </source>
</evidence>
<feature type="compositionally biased region" description="Polar residues" evidence="1">
    <location>
        <begin position="15"/>
        <end position="24"/>
    </location>
</feature>
<dbReference type="SUPFAM" id="SSF48452">
    <property type="entry name" value="TPR-like"/>
    <property type="match status" value="1"/>
</dbReference>
<sequence>MSEQTENSRLEDLSQHQASSTEITLNEEEVPQILNSLQGEAISKILEEDYIGAISILKRCEEILESVITHGGKTDPDQVLATLHNLALCFQRLGDLEKCAAYLDGCLFNLNSFQVMTSEKSQILNEIRRNTYKSKIHIQSCAVLSQMKKHKAALTHAQNSFKAVANCVKMTITASGLLLKSLKNKPPDLGKQIHKIINSAVPTIKVLENFIKTGKLSHPPKIRSVLGVKSHPDWLDSFTIADVMLMQPISSEELKKSIGMQAEFTKDFILYKVCLLAISNFCVATEIQFIHSNQIFREKNDKEAELYHEKSIELLRVFFPPESPLLKHIQESYIKRFMDSTIEEQTMPLISAKTKPNKKARTISKTPTPRIDKLKNEIRPGTIGGFKTSHMRTATPTQEFRVSSDKRRHRSEDSSRLLAFHHLE</sequence>
<reference evidence="2" key="1">
    <citation type="submission" date="2021-09" db="EMBL/GenBank/DDBJ databases">
        <authorList>
            <consortium name="AG Swart"/>
            <person name="Singh M."/>
            <person name="Singh A."/>
            <person name="Seah K."/>
            <person name="Emmerich C."/>
        </authorList>
    </citation>
    <scope>NUCLEOTIDE SEQUENCE</scope>
    <source>
        <strain evidence="2">ATCC30299</strain>
    </source>
</reference>
<evidence type="ECO:0000313" key="3">
    <source>
        <dbReference type="Proteomes" id="UP001162131"/>
    </source>
</evidence>
<protein>
    <submittedName>
        <fullName evidence="2">Uncharacterized protein</fullName>
    </submittedName>
</protein>